<proteinExistence type="predicted"/>
<protein>
    <submittedName>
        <fullName evidence="2">Uncharacterized protein</fullName>
    </submittedName>
</protein>
<dbReference type="Proteomes" id="UP000600101">
    <property type="component" value="Unassembled WGS sequence"/>
</dbReference>
<comment type="caution">
    <text evidence="2">The sequence shown here is derived from an EMBL/GenBank/DDBJ whole genome shotgun (WGS) entry which is preliminary data.</text>
</comment>
<feature type="compositionally biased region" description="Polar residues" evidence="1">
    <location>
        <begin position="1"/>
        <end position="20"/>
    </location>
</feature>
<gene>
    <name evidence="2" type="ORF">H7965_26495</name>
</gene>
<accession>A0A9X0R459</accession>
<feature type="region of interest" description="Disordered" evidence="1">
    <location>
        <begin position="1"/>
        <end position="26"/>
    </location>
</feature>
<reference evidence="2" key="1">
    <citation type="submission" date="2020-08" db="EMBL/GenBank/DDBJ databases">
        <authorList>
            <person name="Hu Y."/>
            <person name="Nguyen S.V."/>
            <person name="Li F."/>
            <person name="Fanning S."/>
        </authorList>
    </citation>
    <scope>NUCLEOTIDE SEQUENCE</scope>
    <source>
        <strain evidence="2">SYSU D8009</strain>
    </source>
</reference>
<dbReference type="EMBL" id="JACOMF010000082">
    <property type="protein sequence ID" value="MBC4018810.1"/>
    <property type="molecule type" value="Genomic_DNA"/>
</dbReference>
<evidence type="ECO:0000256" key="1">
    <source>
        <dbReference type="SAM" id="MobiDB-lite"/>
    </source>
</evidence>
<evidence type="ECO:0000313" key="3">
    <source>
        <dbReference type="Proteomes" id="UP000600101"/>
    </source>
</evidence>
<dbReference type="AlphaFoldDB" id="A0A9X0R459"/>
<evidence type="ECO:0000313" key="2">
    <source>
        <dbReference type="EMBL" id="MBC4018810.1"/>
    </source>
</evidence>
<dbReference type="RefSeq" id="WP_186773550.1">
    <property type="nucleotide sequence ID" value="NZ_JACOMF010000082.1"/>
</dbReference>
<sequence length="514" mass="57085">MTNTVEEGLDSQPSKITISYNEGPPASGKSEFLKRLMLGEPGRYLLAVPTQRLLSEQTEGPDGIRTRFAAAGLPSSAEVIAISTATHTRSVRRALAEAGILYRDNGHVVVVCTHAALMTTDLSAFDGWTLLIDEVPNIVACDTWRTGGSVAQFEANYRLLPVTGSTTWSRVAVRTDAPGAAAIAGDDLVNGLATFHRRALSRSGVYVNLTDWAEMESGENWSWWSIWEVSELAVFDRVLLVGNAFSHSVSRRLMSERPGDGWRADFRQFSLPGERRSVAPRRVVIRYFTEHAGSTSFWTKHSDGQRCIQTVAAWIAAHTPADTHMFAANRLIEAPLTQAQIKGLRLTPGVAGSNEYDSHQHASIIYSAKLTPQEEKALALFHIDPDEVRRSREFETILQFVFRGIIRRPEFGGTCFWNVYDGDQARFLKAFVEEHGMAEVELQYVDVGIGDIVRPKKHRKAVGDAADARKAKRRRNNTERVRAHRERKKAERVASGDHRGRGRPRKDGGTKASP</sequence>
<feature type="region of interest" description="Disordered" evidence="1">
    <location>
        <begin position="460"/>
        <end position="514"/>
    </location>
</feature>
<name>A0A9X0R459_9PROT</name>
<keyword evidence="3" id="KW-1185">Reference proteome</keyword>
<organism evidence="2 3">
    <name type="scientific">Siccirubricoccus deserti</name>
    <dbReference type="NCBI Taxonomy" id="2013562"/>
    <lineage>
        <taxon>Bacteria</taxon>
        <taxon>Pseudomonadati</taxon>
        <taxon>Pseudomonadota</taxon>
        <taxon>Alphaproteobacteria</taxon>
        <taxon>Acetobacterales</taxon>
        <taxon>Roseomonadaceae</taxon>
        <taxon>Siccirubricoccus</taxon>
    </lineage>
</organism>
<feature type="compositionally biased region" description="Basic and acidic residues" evidence="1">
    <location>
        <begin position="488"/>
        <end position="514"/>
    </location>
</feature>